<dbReference type="InterPro" id="IPR001173">
    <property type="entry name" value="Glyco_trans_2-like"/>
</dbReference>
<accession>A0A2W7UAD0</accession>
<sequence length="295" mass="33966">MLSILIPVYNYNTFPLVLELHKQCLNCGIEFEILCQDDASGLNWNTENQKINSLNNCSFFINNSNLGRGENINSLVKQSKYSLLLIMDCDTFPTQNNFIQKYCEVIPNTSVVFGGIRYEKKTPRKEQLLRWVYGNKRESLSLESRNKNPIFNALTSNLLIKKKILEQNPFDLTITKYGYEDLCFLSVLKTKSIKVSHIDNPTYHLNLETSVIFLDKTRTAIKNLVYIINSGKFPNIESKINSVYIILKKLRLVAITTCIFNKTESAMISNLLSNTPSLFLFDLYKLGYYCNIQSK</sequence>
<dbReference type="CDD" id="cd00761">
    <property type="entry name" value="Glyco_tranf_GTA_type"/>
    <property type="match status" value="1"/>
</dbReference>
<dbReference type="EMBL" id="QKXH01000003">
    <property type="protein sequence ID" value="PZX94389.1"/>
    <property type="molecule type" value="Genomic_DNA"/>
</dbReference>
<dbReference type="OrthoDB" id="761861at2"/>
<keyword evidence="2" id="KW-0808">Transferase</keyword>
<feature type="domain" description="Glycosyltransferase 2-like" evidence="1">
    <location>
        <begin position="3"/>
        <end position="166"/>
    </location>
</feature>
<evidence type="ECO:0000259" key="1">
    <source>
        <dbReference type="Pfam" id="PF00535"/>
    </source>
</evidence>
<comment type="caution">
    <text evidence="2">The sequence shown here is derived from an EMBL/GenBank/DDBJ whole genome shotgun (WGS) entry which is preliminary data.</text>
</comment>
<dbReference type="InterPro" id="IPR029044">
    <property type="entry name" value="Nucleotide-diphossugar_trans"/>
</dbReference>
<gene>
    <name evidence="2" type="ORF">DOS84_07135</name>
</gene>
<proteinExistence type="predicted"/>
<evidence type="ECO:0000313" key="2">
    <source>
        <dbReference type="EMBL" id="PZX94389.1"/>
    </source>
</evidence>
<dbReference type="SUPFAM" id="SSF53448">
    <property type="entry name" value="Nucleotide-diphospho-sugar transferases"/>
    <property type="match status" value="1"/>
</dbReference>
<dbReference type="AlphaFoldDB" id="A0A2W7UAD0"/>
<dbReference type="Proteomes" id="UP000249177">
    <property type="component" value="Unassembled WGS sequence"/>
</dbReference>
<dbReference type="Gene3D" id="3.90.550.10">
    <property type="entry name" value="Spore Coat Polysaccharide Biosynthesis Protein SpsA, Chain A"/>
    <property type="match status" value="1"/>
</dbReference>
<dbReference type="RefSeq" id="WP_111409423.1">
    <property type="nucleotide sequence ID" value="NZ_QKXH01000003.1"/>
</dbReference>
<reference evidence="2 3" key="1">
    <citation type="submission" date="2018-06" db="EMBL/GenBank/DDBJ databases">
        <title>Flavobacterium sp IMCC34762, genome.</title>
        <authorList>
            <person name="Joung Y."/>
            <person name="Cho J."/>
            <person name="Song J."/>
        </authorList>
    </citation>
    <scope>NUCLEOTIDE SEQUENCE [LARGE SCALE GENOMIC DNA]</scope>
    <source>
        <strain evidence="2 3">IMCC34762</strain>
    </source>
</reference>
<dbReference type="GO" id="GO:0016740">
    <property type="term" value="F:transferase activity"/>
    <property type="evidence" value="ECO:0007669"/>
    <property type="project" value="UniProtKB-KW"/>
</dbReference>
<keyword evidence="3" id="KW-1185">Reference proteome</keyword>
<dbReference type="Pfam" id="PF00535">
    <property type="entry name" value="Glycos_transf_2"/>
    <property type="match status" value="1"/>
</dbReference>
<organism evidence="2 3">
    <name type="scientific">Flavobacterium aquariorum</name>
    <dbReference type="NCBI Taxonomy" id="2217670"/>
    <lineage>
        <taxon>Bacteria</taxon>
        <taxon>Pseudomonadati</taxon>
        <taxon>Bacteroidota</taxon>
        <taxon>Flavobacteriia</taxon>
        <taxon>Flavobacteriales</taxon>
        <taxon>Flavobacteriaceae</taxon>
        <taxon>Flavobacterium</taxon>
    </lineage>
</organism>
<protein>
    <submittedName>
        <fullName evidence="2">Glycosyltransferase family 2 protein</fullName>
    </submittedName>
</protein>
<evidence type="ECO:0000313" key="3">
    <source>
        <dbReference type="Proteomes" id="UP000249177"/>
    </source>
</evidence>
<name>A0A2W7UAD0_9FLAO</name>